<dbReference type="Proteomes" id="UP001338125">
    <property type="component" value="Unassembled WGS sequence"/>
</dbReference>
<dbReference type="Pfam" id="PF10382">
    <property type="entry name" value="ZGRF1-like_N"/>
    <property type="match status" value="1"/>
</dbReference>
<protein>
    <recommendedName>
        <fullName evidence="2">5'-3' DNA helicase ZGRF1-like N-terminal domain-containing protein</fullName>
    </recommendedName>
</protein>
<feature type="compositionally biased region" description="Acidic residues" evidence="1">
    <location>
        <begin position="251"/>
        <end position="261"/>
    </location>
</feature>
<feature type="domain" description="5'-3' DNA helicase ZGRF1-like N-terminal" evidence="2">
    <location>
        <begin position="22"/>
        <end position="104"/>
    </location>
</feature>
<feature type="compositionally biased region" description="Basic and acidic residues" evidence="1">
    <location>
        <begin position="819"/>
        <end position="828"/>
    </location>
</feature>
<gene>
    <name evidence="3" type="ORF">PT974_01429</name>
</gene>
<organism evidence="3 4">
    <name type="scientific">Cladobotryum mycophilum</name>
    <dbReference type="NCBI Taxonomy" id="491253"/>
    <lineage>
        <taxon>Eukaryota</taxon>
        <taxon>Fungi</taxon>
        <taxon>Dikarya</taxon>
        <taxon>Ascomycota</taxon>
        <taxon>Pezizomycotina</taxon>
        <taxon>Sordariomycetes</taxon>
        <taxon>Hypocreomycetidae</taxon>
        <taxon>Hypocreales</taxon>
        <taxon>Hypocreaceae</taxon>
        <taxon>Cladobotryum</taxon>
    </lineage>
</organism>
<dbReference type="InterPro" id="IPR018838">
    <property type="entry name" value="ZGRF1-like_N"/>
</dbReference>
<feature type="compositionally biased region" description="Basic and acidic residues" evidence="1">
    <location>
        <begin position="681"/>
        <end position="695"/>
    </location>
</feature>
<feature type="compositionally biased region" description="Pro residues" evidence="1">
    <location>
        <begin position="592"/>
        <end position="605"/>
    </location>
</feature>
<feature type="region of interest" description="Disordered" evidence="1">
    <location>
        <begin position="119"/>
        <end position="168"/>
    </location>
</feature>
<feature type="compositionally biased region" description="Pro residues" evidence="1">
    <location>
        <begin position="616"/>
        <end position="629"/>
    </location>
</feature>
<feature type="compositionally biased region" description="Pro residues" evidence="1">
    <location>
        <begin position="641"/>
        <end position="652"/>
    </location>
</feature>
<dbReference type="EMBL" id="JAVFKD010000001">
    <property type="protein sequence ID" value="KAK5999042.1"/>
    <property type="molecule type" value="Genomic_DNA"/>
</dbReference>
<feature type="region of interest" description="Disordered" evidence="1">
    <location>
        <begin position="235"/>
        <end position="836"/>
    </location>
</feature>
<comment type="caution">
    <text evidence="3">The sequence shown here is derived from an EMBL/GenBank/DDBJ whole genome shotgun (WGS) entry which is preliminary data.</text>
</comment>
<evidence type="ECO:0000313" key="4">
    <source>
        <dbReference type="Proteomes" id="UP001338125"/>
    </source>
</evidence>
<feature type="region of interest" description="Disordered" evidence="1">
    <location>
        <begin position="898"/>
        <end position="948"/>
    </location>
</feature>
<keyword evidence="4" id="KW-1185">Reference proteome</keyword>
<feature type="compositionally biased region" description="Basic and acidic residues" evidence="1">
    <location>
        <begin position="332"/>
        <end position="343"/>
    </location>
</feature>
<accession>A0ABR0T3Q0</accession>
<feature type="compositionally biased region" description="Basic and acidic residues" evidence="1">
    <location>
        <begin position="742"/>
        <end position="754"/>
    </location>
</feature>
<proteinExistence type="predicted"/>
<feature type="compositionally biased region" description="Basic and acidic residues" evidence="1">
    <location>
        <begin position="235"/>
        <end position="250"/>
    </location>
</feature>
<dbReference type="PANTHER" id="PTHR28535:SF1">
    <property type="entry name" value="PROTEIN ZGRF1"/>
    <property type="match status" value="1"/>
</dbReference>
<evidence type="ECO:0000256" key="1">
    <source>
        <dbReference type="SAM" id="MobiDB-lite"/>
    </source>
</evidence>
<feature type="compositionally biased region" description="Basic and acidic residues" evidence="1">
    <location>
        <begin position="286"/>
        <end position="307"/>
    </location>
</feature>
<evidence type="ECO:0000313" key="3">
    <source>
        <dbReference type="EMBL" id="KAK5999042.1"/>
    </source>
</evidence>
<feature type="compositionally biased region" description="Low complexity" evidence="1">
    <location>
        <begin position="121"/>
        <end position="132"/>
    </location>
</feature>
<feature type="compositionally biased region" description="Basic and acidic residues" evidence="1">
    <location>
        <begin position="899"/>
        <end position="912"/>
    </location>
</feature>
<name>A0ABR0T3Q0_9HYPO</name>
<dbReference type="InterPro" id="IPR052800">
    <property type="entry name" value="DNA_Repair_Helicase_ZGRF1"/>
</dbReference>
<dbReference type="PANTHER" id="PTHR28535">
    <property type="entry name" value="ZINC FINGER GRF-TYPE CONTAINING 1"/>
    <property type="match status" value="1"/>
</dbReference>
<feature type="region of interest" description="Disordered" evidence="1">
    <location>
        <begin position="185"/>
        <end position="209"/>
    </location>
</feature>
<feature type="compositionally biased region" description="Acidic residues" evidence="1">
    <location>
        <begin position="395"/>
        <end position="405"/>
    </location>
</feature>
<feature type="compositionally biased region" description="Acidic residues" evidence="1">
    <location>
        <begin position="788"/>
        <end position="805"/>
    </location>
</feature>
<sequence length="1041" mass="115074">MSYAVRSAHQARASPPPTTAAVLDFICLFTHDLRRKQKRWQDGKLKFHTFNKRYMVYDDRGNFIGDGHWKDGADEFDEGVELELDRGSAIVQVSECTGSREQDLTEILDKRAREVEKRRATAAAKTPVASARSVRHDAGPSSIRSNQSMNRPLSDIVPNSGPIGRAAISDRSPFETRRSLFEHEVPERAPPAKKRRVDVSPPSKKGHAQSLFGTRLTLSTSSVPYSSWRARVVHEKTNVQAESRENKLQDDESEEEKEEEITAVTIEQSPSPVAQPPRLAKPAARKVIEARPPLSERSEPIKREAKTSTKPKKSVQAEEFETEIIPSSQYEEANHQRREEKPQEIIPVESTPEPDVKPRIKPKKPTTSLLRKLPPEREKHKLKPHKRAELSSEFVTEEDLLEDSDITTPLDLQGSESEKKQKPRKSTKSTSTSKKVAREIEDSEPKRKQSKPSKATSLKEKKKAEKKTASESEDDQVPPPKKDKTRQTKKQDATTKSVTTEPVPPKSVEQRTELRIKPRQRRGLLMLSEKIVPPSVKEPTPEPPPPSGQDDGGKASDASPEPVPEEKDEVDEPPSPPPPEPILEEEDKSDEPPSPLTESTPPPEPILQDEDEVDEPLPPLKEPSPPPEPILEDKDEVDESLPPPKEPSPPPALEMAQKIARDISSDESDEPVLSRARRRPQKPDVDEISEPEIRKSSSPKRRIRKSRVASPTLGSSDESVKEVRRTSRGGKRKAVSSEEEEPKIHKSSPPERPPRKSRVASHTFGSNDESMEEVHRTTRRGKPKAASSEEEEEEEPVISSQDEESYSMPSKATKRKKAKSEQTDEGPRITKMARKSVKSKEIFGFVMPDAVDLIPASIMSMANRPVITSEAVAPPPAAKAAPSVGFGSARALTVIDMTDSDKMESSENEQTRDSAQPETKPEVSGAPKPRIVNPATRGKKAARKEDAAGQVPQCIIPFDPVIVKPRIVYTNVNVGAKAGPSINTNSTNNANANSTITGAASIKPVTAKSLPGFSAANGGAWSRHAEDLLGMTRPAARVSRR</sequence>
<evidence type="ECO:0000259" key="2">
    <source>
        <dbReference type="Pfam" id="PF10382"/>
    </source>
</evidence>
<feature type="compositionally biased region" description="Basic and acidic residues" evidence="1">
    <location>
        <begin position="480"/>
        <end position="493"/>
    </location>
</feature>
<feature type="compositionally biased region" description="Basic residues" evidence="1">
    <location>
        <begin position="697"/>
        <end position="707"/>
    </location>
</feature>
<feature type="compositionally biased region" description="Basic and acidic residues" evidence="1">
    <location>
        <begin position="436"/>
        <end position="447"/>
    </location>
</feature>
<reference evidence="3 4" key="1">
    <citation type="submission" date="2024-01" db="EMBL/GenBank/DDBJ databases">
        <title>Complete genome of Cladobotryum mycophilum ATHUM6906.</title>
        <authorList>
            <person name="Christinaki A.C."/>
            <person name="Myridakis A.I."/>
            <person name="Kouvelis V.N."/>
        </authorList>
    </citation>
    <scope>NUCLEOTIDE SEQUENCE [LARGE SCALE GENOMIC DNA]</scope>
    <source>
        <strain evidence="3 4">ATHUM6906</strain>
    </source>
</reference>
<feature type="compositionally biased region" description="Polar residues" evidence="1">
    <location>
        <begin position="142"/>
        <end position="151"/>
    </location>
</feature>
<feature type="compositionally biased region" description="Basic and acidic residues" evidence="1">
    <location>
        <begin position="457"/>
        <end position="470"/>
    </location>
</feature>